<reference evidence="2 3" key="1">
    <citation type="submission" date="2019-11" db="EMBL/GenBank/DDBJ databases">
        <title>Draft genome sequence of Blautia luti DSM 14534T, isolated from human stool.</title>
        <authorList>
            <person name="Ortiz R."/>
            <person name="Melis-Arcos F."/>
            <person name="Covarrubias P."/>
            <person name="Cardenas J.P."/>
            <person name="Perez-Donoso J."/>
            <person name="Almonacid D."/>
        </authorList>
    </citation>
    <scope>NUCLEOTIDE SEQUENCE [LARGE SCALE GENOMIC DNA]</scope>
    <source>
        <strain evidence="2 3">DSM 14534</strain>
    </source>
</reference>
<organism evidence="2 3">
    <name type="scientific">Blautia luti DSM 14534 = JCM 17040</name>
    <dbReference type="NCBI Taxonomy" id="649762"/>
    <lineage>
        <taxon>Bacteria</taxon>
        <taxon>Bacillati</taxon>
        <taxon>Bacillota</taxon>
        <taxon>Clostridia</taxon>
        <taxon>Lachnospirales</taxon>
        <taxon>Lachnospiraceae</taxon>
        <taxon>Blautia</taxon>
    </lineage>
</organism>
<dbReference type="SUPFAM" id="SSF53335">
    <property type="entry name" value="S-adenosyl-L-methionine-dependent methyltransferases"/>
    <property type="match status" value="1"/>
</dbReference>
<proteinExistence type="predicted"/>
<dbReference type="InterPro" id="IPR029063">
    <property type="entry name" value="SAM-dependent_MTases_sf"/>
</dbReference>
<name>A0A844GNE2_9FIRM</name>
<dbReference type="AlphaFoldDB" id="A0A844GNE2"/>
<sequence length="736" mass="85674">MGEKIGKVFLDDTLYPGQDLYSDGVIEDELLEIARDYHPEEFNRVIRERESWPILYHFSHIRENILSWLPFTGEEKVLEIGSGCGAVTGALCRKAKEVTCIELSMKRSRINAYRHRDQDNLKILVGNFQEIEKNLTEKYDYITLIGVFEYGEAYIQSQDPYVDFLKIISRHLKPDGKIVLAIENRLGLKYWAGCTEDHFGTLFEGLEGYPRTSGVKTFTQKEFRGILQKAGDLKAAWYYPFPDYKFPMTIYSDEHLPARGELNRTEYNFDRFRLQLFQESPVYDTLLENDLYPQFANSFLLLIGKEQPELKTVYAKFSNERDRRFAICTEITRDEQGSLGVKKLPETKEATEHIRRLSRICTELKKLYQSAGIQVNECRDNSNTDDSKCAAELEFLNGITLEDKLDTLLKEGRTDAVEELLFTYIEKVKQIHEKESFQKTPEFIQVFGDVDLKEGLKCAPVSNIDFLPANIILEEEKTTVIDYEWTFFFPIPSQFLVYRLIHYYLESDGKRESLKDLDFYGKAGLTEKDCRVYGEMEKNFQRYILGSHTAMLSLYDRISPGKADAVQFYEEKKLEALQNLQIFWDAGKDFCEADSGKYPVRNHRVQVELKLPANTAKLRLDPGELRSGVKIHKLLWDNKVPAAFATEGFRLEEDTLYFGGEDPQIIITEIPEGTSSLMIDLEFLDEKKTGQKFWNAYREQERQKGQLMEELKRKEKLVRTVESSKMWKAYRHVKKI</sequence>
<feature type="domain" description="Methyltransferase type 12" evidence="1">
    <location>
        <begin position="78"/>
        <end position="178"/>
    </location>
</feature>
<dbReference type="Proteomes" id="UP000437824">
    <property type="component" value="Unassembled WGS sequence"/>
</dbReference>
<dbReference type="CDD" id="cd02440">
    <property type="entry name" value="AdoMet_MTases"/>
    <property type="match status" value="1"/>
</dbReference>
<accession>A0A844GNE2</accession>
<evidence type="ECO:0000259" key="1">
    <source>
        <dbReference type="Pfam" id="PF08242"/>
    </source>
</evidence>
<comment type="caution">
    <text evidence="2">The sequence shown here is derived from an EMBL/GenBank/DDBJ whole genome shotgun (WGS) entry which is preliminary data.</text>
</comment>
<dbReference type="EMBL" id="WMBC01000007">
    <property type="protein sequence ID" value="MTD61524.1"/>
    <property type="molecule type" value="Genomic_DNA"/>
</dbReference>
<dbReference type="Pfam" id="PF08242">
    <property type="entry name" value="Methyltransf_12"/>
    <property type="match status" value="1"/>
</dbReference>
<evidence type="ECO:0000313" key="3">
    <source>
        <dbReference type="Proteomes" id="UP000437824"/>
    </source>
</evidence>
<protein>
    <submittedName>
        <fullName evidence="2">Methyltransferase</fullName>
    </submittedName>
</protein>
<dbReference type="RefSeq" id="WP_154780403.1">
    <property type="nucleotide sequence ID" value="NZ_WMBC01000007.1"/>
</dbReference>
<dbReference type="Gene3D" id="3.40.50.150">
    <property type="entry name" value="Vaccinia Virus protein VP39"/>
    <property type="match status" value="1"/>
</dbReference>
<evidence type="ECO:0000313" key="2">
    <source>
        <dbReference type="EMBL" id="MTD61524.1"/>
    </source>
</evidence>
<dbReference type="InterPro" id="IPR013217">
    <property type="entry name" value="Methyltransf_12"/>
</dbReference>
<keyword evidence="2" id="KW-0808">Transferase</keyword>
<dbReference type="GO" id="GO:0032259">
    <property type="term" value="P:methylation"/>
    <property type="evidence" value="ECO:0007669"/>
    <property type="project" value="UniProtKB-KW"/>
</dbReference>
<gene>
    <name evidence="2" type="ORF">GKZ57_09660</name>
</gene>
<keyword evidence="2" id="KW-0489">Methyltransferase</keyword>
<dbReference type="GO" id="GO:0008168">
    <property type="term" value="F:methyltransferase activity"/>
    <property type="evidence" value="ECO:0007669"/>
    <property type="project" value="UniProtKB-KW"/>
</dbReference>